<dbReference type="CDD" id="cd19935">
    <property type="entry name" value="REC_OmpR_CusR-like"/>
    <property type="match status" value="1"/>
</dbReference>
<dbReference type="GO" id="GO:0000976">
    <property type="term" value="F:transcription cis-regulatory region binding"/>
    <property type="evidence" value="ECO:0007669"/>
    <property type="project" value="TreeGrafter"/>
</dbReference>
<feature type="modified residue" description="4-aspartylphosphate" evidence="6">
    <location>
        <position position="51"/>
    </location>
</feature>
<dbReference type="PROSITE" id="PS50110">
    <property type="entry name" value="RESPONSE_REGULATORY"/>
    <property type="match status" value="1"/>
</dbReference>
<comment type="caution">
    <text evidence="10">The sequence shown here is derived from an EMBL/GenBank/DDBJ whole genome shotgun (WGS) entry which is preliminary data.</text>
</comment>
<dbReference type="Pfam" id="PF00072">
    <property type="entry name" value="Response_reg"/>
    <property type="match status" value="1"/>
</dbReference>
<dbReference type="SUPFAM" id="SSF46894">
    <property type="entry name" value="C-terminal effector domain of the bipartite response regulators"/>
    <property type="match status" value="1"/>
</dbReference>
<name>A0A7Z7ESV8_9GAMM</name>
<dbReference type="GO" id="GO:0006355">
    <property type="term" value="P:regulation of DNA-templated transcription"/>
    <property type="evidence" value="ECO:0007669"/>
    <property type="project" value="InterPro"/>
</dbReference>
<evidence type="ECO:0000259" key="9">
    <source>
        <dbReference type="PROSITE" id="PS51755"/>
    </source>
</evidence>
<dbReference type="SUPFAM" id="SSF52172">
    <property type="entry name" value="CheY-like"/>
    <property type="match status" value="1"/>
</dbReference>
<dbReference type="InterPro" id="IPR036388">
    <property type="entry name" value="WH-like_DNA-bd_sf"/>
</dbReference>
<dbReference type="InterPro" id="IPR001867">
    <property type="entry name" value="OmpR/PhoB-type_DNA-bd"/>
</dbReference>
<evidence type="ECO:0000256" key="7">
    <source>
        <dbReference type="PROSITE-ProRule" id="PRU01091"/>
    </source>
</evidence>
<dbReference type="Gene3D" id="6.10.250.690">
    <property type="match status" value="1"/>
</dbReference>
<protein>
    <submittedName>
        <fullName evidence="10">DNA-binding response regulator</fullName>
    </submittedName>
</protein>
<evidence type="ECO:0000313" key="11">
    <source>
        <dbReference type="Proteomes" id="UP000287766"/>
    </source>
</evidence>
<keyword evidence="1 6" id="KW-0597">Phosphoprotein</keyword>
<keyword evidence="3" id="KW-0805">Transcription regulation</keyword>
<organism evidence="10 11">
    <name type="scientific">Pseudidiomarina aestuarii</name>
    <dbReference type="NCBI Taxonomy" id="624146"/>
    <lineage>
        <taxon>Bacteria</taxon>
        <taxon>Pseudomonadati</taxon>
        <taxon>Pseudomonadota</taxon>
        <taxon>Gammaproteobacteria</taxon>
        <taxon>Alteromonadales</taxon>
        <taxon>Idiomarinaceae</taxon>
        <taxon>Pseudidiomarina</taxon>
    </lineage>
</organism>
<dbReference type="InterPro" id="IPR001789">
    <property type="entry name" value="Sig_transdc_resp-reg_receiver"/>
</dbReference>
<dbReference type="InterPro" id="IPR011006">
    <property type="entry name" value="CheY-like_superfamily"/>
</dbReference>
<dbReference type="CDD" id="cd00383">
    <property type="entry name" value="trans_reg_C"/>
    <property type="match status" value="1"/>
</dbReference>
<dbReference type="GO" id="GO:0000156">
    <property type="term" value="F:phosphorelay response regulator activity"/>
    <property type="evidence" value="ECO:0007669"/>
    <property type="project" value="TreeGrafter"/>
</dbReference>
<evidence type="ECO:0000256" key="5">
    <source>
        <dbReference type="ARBA" id="ARBA00023163"/>
    </source>
</evidence>
<dbReference type="InterPro" id="IPR016032">
    <property type="entry name" value="Sig_transdc_resp-reg_C-effctor"/>
</dbReference>
<dbReference type="GO" id="GO:0032993">
    <property type="term" value="C:protein-DNA complex"/>
    <property type="evidence" value="ECO:0007669"/>
    <property type="project" value="TreeGrafter"/>
</dbReference>
<dbReference type="RefSeq" id="WP_169931148.1">
    <property type="nucleotide sequence ID" value="NZ_PIPR01000002.1"/>
</dbReference>
<dbReference type="SMART" id="SM00448">
    <property type="entry name" value="REC"/>
    <property type="match status" value="1"/>
</dbReference>
<dbReference type="AlphaFoldDB" id="A0A7Z7ESV8"/>
<dbReference type="GO" id="GO:0005829">
    <property type="term" value="C:cytosol"/>
    <property type="evidence" value="ECO:0007669"/>
    <property type="project" value="TreeGrafter"/>
</dbReference>
<reference evidence="11" key="1">
    <citation type="journal article" date="2018" name="Front. Microbiol.">
        <title>Genome-Based Analysis Reveals the Taxonomy and Diversity of the Family Idiomarinaceae.</title>
        <authorList>
            <person name="Liu Y."/>
            <person name="Lai Q."/>
            <person name="Shao Z."/>
        </authorList>
    </citation>
    <scope>NUCLEOTIDE SEQUENCE [LARGE SCALE GENOMIC DNA]</scope>
    <source>
        <strain evidence="11">KYW314</strain>
    </source>
</reference>
<feature type="domain" description="Response regulatory" evidence="8">
    <location>
        <begin position="2"/>
        <end position="116"/>
    </location>
</feature>
<gene>
    <name evidence="10" type="ORF">CWE22_09255</name>
</gene>
<feature type="DNA-binding region" description="OmpR/PhoB-type" evidence="7">
    <location>
        <begin position="124"/>
        <end position="221"/>
    </location>
</feature>
<dbReference type="PANTHER" id="PTHR48111:SF22">
    <property type="entry name" value="REGULATOR OF RPOS"/>
    <property type="match status" value="1"/>
</dbReference>
<dbReference type="PROSITE" id="PS51755">
    <property type="entry name" value="OMPR_PHOB"/>
    <property type="match status" value="1"/>
</dbReference>
<dbReference type="Pfam" id="PF00486">
    <property type="entry name" value="Trans_reg_C"/>
    <property type="match status" value="1"/>
</dbReference>
<proteinExistence type="predicted"/>
<keyword evidence="2" id="KW-0902">Two-component regulatory system</keyword>
<keyword evidence="11" id="KW-1185">Reference proteome</keyword>
<evidence type="ECO:0000313" key="10">
    <source>
        <dbReference type="EMBL" id="RUO39475.1"/>
    </source>
</evidence>
<evidence type="ECO:0000256" key="2">
    <source>
        <dbReference type="ARBA" id="ARBA00023012"/>
    </source>
</evidence>
<dbReference type="FunFam" id="1.10.10.10:FF:000005">
    <property type="entry name" value="Two-component system response regulator"/>
    <property type="match status" value="1"/>
</dbReference>
<feature type="domain" description="OmpR/PhoB-type" evidence="9">
    <location>
        <begin position="124"/>
        <end position="221"/>
    </location>
</feature>
<evidence type="ECO:0000256" key="1">
    <source>
        <dbReference type="ARBA" id="ARBA00022553"/>
    </source>
</evidence>
<dbReference type="FunFam" id="3.40.50.2300:FF:000001">
    <property type="entry name" value="DNA-binding response regulator PhoB"/>
    <property type="match status" value="1"/>
</dbReference>
<dbReference type="InterPro" id="IPR039420">
    <property type="entry name" value="WalR-like"/>
</dbReference>
<dbReference type="EMBL" id="PIPR01000002">
    <property type="protein sequence ID" value="RUO39475.1"/>
    <property type="molecule type" value="Genomic_DNA"/>
</dbReference>
<dbReference type="PANTHER" id="PTHR48111">
    <property type="entry name" value="REGULATOR OF RPOS"/>
    <property type="match status" value="1"/>
</dbReference>
<evidence type="ECO:0000259" key="8">
    <source>
        <dbReference type="PROSITE" id="PS50110"/>
    </source>
</evidence>
<evidence type="ECO:0000256" key="4">
    <source>
        <dbReference type="ARBA" id="ARBA00023125"/>
    </source>
</evidence>
<dbReference type="SMART" id="SM00862">
    <property type="entry name" value="Trans_reg_C"/>
    <property type="match status" value="1"/>
</dbReference>
<keyword evidence="4 7" id="KW-0238">DNA-binding</keyword>
<dbReference type="Gene3D" id="1.10.10.10">
    <property type="entry name" value="Winged helix-like DNA-binding domain superfamily/Winged helix DNA-binding domain"/>
    <property type="match status" value="1"/>
</dbReference>
<dbReference type="Proteomes" id="UP000287766">
    <property type="component" value="Unassembled WGS sequence"/>
</dbReference>
<evidence type="ECO:0000256" key="6">
    <source>
        <dbReference type="PROSITE-ProRule" id="PRU00169"/>
    </source>
</evidence>
<dbReference type="Gene3D" id="3.40.50.2300">
    <property type="match status" value="1"/>
</dbReference>
<keyword evidence="5" id="KW-0804">Transcription</keyword>
<accession>A0A7Z7ESV8</accession>
<evidence type="ECO:0000256" key="3">
    <source>
        <dbReference type="ARBA" id="ARBA00023015"/>
    </source>
</evidence>
<sequence length="224" mass="25137">MNLLIVEDEQRLAQFLLKGLTAEGYRCDHAGDGKTGLQLALAGDYDVIILDRMLPQKDGLAVLHELRQQGNSTRVLMLTALNETDDKILGLRAGADDYLGKPFDFDELVARLEALARRATTPTATLLQNGSVVLDTDKHLAFLDGSTLDLTSKEFDLLKFFLKHPNTALSRERILNKVWGTHEDPLTNVVDVYIRRLRLKLNDTDNTLIETVRGVGYRLIHRNS</sequence>